<protein>
    <submittedName>
        <fullName evidence="2">Uncharacterized protein</fullName>
    </submittedName>
</protein>
<name>A0ABD2MG94_9CUCU</name>
<accession>A0ABD2MG94</accession>
<keyword evidence="3" id="KW-1185">Reference proteome</keyword>
<feature type="compositionally biased region" description="Acidic residues" evidence="1">
    <location>
        <begin position="1"/>
        <end position="26"/>
    </location>
</feature>
<dbReference type="Proteomes" id="UP001516400">
    <property type="component" value="Unassembled WGS sequence"/>
</dbReference>
<dbReference type="AlphaFoldDB" id="A0ABD2MG94"/>
<dbReference type="EMBL" id="JABFTP020000001">
    <property type="protein sequence ID" value="KAL3265401.1"/>
    <property type="molecule type" value="Genomic_DNA"/>
</dbReference>
<comment type="caution">
    <text evidence="2">The sequence shown here is derived from an EMBL/GenBank/DDBJ whole genome shotgun (WGS) entry which is preliminary data.</text>
</comment>
<reference evidence="2 3" key="1">
    <citation type="journal article" date="2021" name="BMC Biol.">
        <title>Horizontally acquired antibacterial genes associated with adaptive radiation of ladybird beetles.</title>
        <authorList>
            <person name="Li H.S."/>
            <person name="Tang X.F."/>
            <person name="Huang Y.H."/>
            <person name="Xu Z.Y."/>
            <person name="Chen M.L."/>
            <person name="Du X.Y."/>
            <person name="Qiu B.Y."/>
            <person name="Chen P.T."/>
            <person name="Zhang W."/>
            <person name="Slipinski A."/>
            <person name="Escalona H.E."/>
            <person name="Waterhouse R.M."/>
            <person name="Zwick A."/>
            <person name="Pang H."/>
        </authorList>
    </citation>
    <scope>NUCLEOTIDE SEQUENCE [LARGE SCALE GENOMIC DNA]</scope>
    <source>
        <strain evidence="2">SYSU2018</strain>
    </source>
</reference>
<evidence type="ECO:0000313" key="3">
    <source>
        <dbReference type="Proteomes" id="UP001516400"/>
    </source>
</evidence>
<evidence type="ECO:0000313" key="2">
    <source>
        <dbReference type="EMBL" id="KAL3265401.1"/>
    </source>
</evidence>
<sequence length="255" mass="30135">MAEDEFQGQDEGMEEEEEEGEMSEEEIERRITDCHDKGKPCNRRIDELALPCKRLLLGTFRQFGYLFPREWNERIKELLSILYAMTPEETEKYFEQLRAIAKQMALRKKMKERLRRLVAKKRKREMKYKAYLLFKNIIKVGLTHSATQDVPPLVSVRMRNLSDIILQQLADLRGVDVPDRQNPDQLGAFLISAADWIAIAVENVYYRVQLKKNEELEEIEEIEMSKIEEERNREREFRKGHKVTSTPINSKEKVG</sequence>
<gene>
    <name evidence="2" type="ORF">HHI36_009607</name>
</gene>
<organism evidence="2 3">
    <name type="scientific">Cryptolaemus montrouzieri</name>
    <dbReference type="NCBI Taxonomy" id="559131"/>
    <lineage>
        <taxon>Eukaryota</taxon>
        <taxon>Metazoa</taxon>
        <taxon>Ecdysozoa</taxon>
        <taxon>Arthropoda</taxon>
        <taxon>Hexapoda</taxon>
        <taxon>Insecta</taxon>
        <taxon>Pterygota</taxon>
        <taxon>Neoptera</taxon>
        <taxon>Endopterygota</taxon>
        <taxon>Coleoptera</taxon>
        <taxon>Polyphaga</taxon>
        <taxon>Cucujiformia</taxon>
        <taxon>Coccinelloidea</taxon>
        <taxon>Coccinellidae</taxon>
        <taxon>Scymninae</taxon>
        <taxon>Scymnini</taxon>
        <taxon>Cryptolaemus</taxon>
    </lineage>
</organism>
<feature type="region of interest" description="Disordered" evidence="1">
    <location>
        <begin position="230"/>
        <end position="255"/>
    </location>
</feature>
<proteinExistence type="predicted"/>
<feature type="region of interest" description="Disordered" evidence="1">
    <location>
        <begin position="1"/>
        <end position="28"/>
    </location>
</feature>
<evidence type="ECO:0000256" key="1">
    <source>
        <dbReference type="SAM" id="MobiDB-lite"/>
    </source>
</evidence>